<sequence>MKRGCDHEGPIHIPSKKMKHSFGLDKIPPQIILYIIEFCDVSLNDCVQSFVHPSHFTQDKNQTTRNTHPINSPSHTQTEIQDRDESTQEYIIGSESLPKGSALEKASKTLDKETIASCLIYSLFGYFRQDKSRTPLLIFPSLTMNSSTFPCSALALPEQDFSPQSSGVCINTLCKEQATLVLSMISTTSSVFSHLNLSGLCAYNLCPGIIKGGSVGVKFLDLSDSEISDYVVPHFNKIWSLNQLTLKANDISDTGMSELLRNPNLRTLNVSHNNITDWGLKEVKNSKSLTSIDLSSNMINDEGLSYLSECKGLRKISIRHMCLQSESLFSLFRDSVNQIQTLNISCNSIDDQGAVILAQHGTWLIELDISYNDLSDRGLIALFKCPRLERLFVNNNNIYSGGLEPVVYNNVMKKLSLRQNKICDKGVVWLSMNNSLTWLDVSNNMISKYGTNLLQRDKFEYLNIGEN</sequence>
<feature type="compositionally biased region" description="Polar residues" evidence="4">
    <location>
        <begin position="57"/>
        <end position="79"/>
    </location>
</feature>
<dbReference type="InterPro" id="IPR025875">
    <property type="entry name" value="Leu-rich_rpt_4"/>
</dbReference>
<dbReference type="InterPro" id="IPR032675">
    <property type="entry name" value="LRR_dom_sf"/>
</dbReference>
<protein>
    <submittedName>
        <fullName evidence="5">NLRC3</fullName>
    </submittedName>
</protein>
<dbReference type="InterPro" id="IPR001611">
    <property type="entry name" value="Leu-rich_rpt"/>
</dbReference>
<comment type="caution">
    <text evidence="5">The sequence shown here is derived from an EMBL/GenBank/DDBJ whole genome shotgun (WGS) entry which is preliminary data.</text>
</comment>
<evidence type="ECO:0000313" key="5">
    <source>
        <dbReference type="EMBL" id="KAL0480886.1"/>
    </source>
</evidence>
<reference evidence="5 6" key="1">
    <citation type="submission" date="2024-03" db="EMBL/GenBank/DDBJ databases">
        <title>The Acrasis kona genome and developmental transcriptomes reveal deep origins of eukaryotic multicellular pathways.</title>
        <authorList>
            <person name="Sheikh S."/>
            <person name="Fu C.-J."/>
            <person name="Brown M.W."/>
            <person name="Baldauf S.L."/>
        </authorList>
    </citation>
    <scope>NUCLEOTIDE SEQUENCE [LARGE SCALE GENOMIC DNA]</scope>
    <source>
        <strain evidence="5 6">ATCC MYA-3509</strain>
    </source>
</reference>
<dbReference type="Proteomes" id="UP001431209">
    <property type="component" value="Unassembled WGS sequence"/>
</dbReference>
<feature type="region of interest" description="Disordered" evidence="4">
    <location>
        <begin position="57"/>
        <end position="84"/>
    </location>
</feature>
<dbReference type="GO" id="GO:0005096">
    <property type="term" value="F:GTPase activator activity"/>
    <property type="evidence" value="ECO:0007669"/>
    <property type="project" value="UniProtKB-KW"/>
</dbReference>
<dbReference type="GO" id="GO:0006913">
    <property type="term" value="P:nucleocytoplasmic transport"/>
    <property type="evidence" value="ECO:0007669"/>
    <property type="project" value="TreeGrafter"/>
</dbReference>
<dbReference type="PANTHER" id="PTHR24113">
    <property type="entry name" value="RAN GTPASE-ACTIVATING PROTEIN 1"/>
    <property type="match status" value="1"/>
</dbReference>
<dbReference type="EMBL" id="JAOPGA020000701">
    <property type="protein sequence ID" value="KAL0480886.1"/>
    <property type="molecule type" value="Genomic_DNA"/>
</dbReference>
<dbReference type="GO" id="GO:0005634">
    <property type="term" value="C:nucleus"/>
    <property type="evidence" value="ECO:0007669"/>
    <property type="project" value="TreeGrafter"/>
</dbReference>
<evidence type="ECO:0000256" key="2">
    <source>
        <dbReference type="ARBA" id="ARBA00022614"/>
    </source>
</evidence>
<dbReference type="Pfam" id="PF12799">
    <property type="entry name" value="LRR_4"/>
    <property type="match status" value="1"/>
</dbReference>
<evidence type="ECO:0000256" key="4">
    <source>
        <dbReference type="SAM" id="MobiDB-lite"/>
    </source>
</evidence>
<evidence type="ECO:0000313" key="6">
    <source>
        <dbReference type="Proteomes" id="UP001431209"/>
    </source>
</evidence>
<keyword evidence="3" id="KW-0677">Repeat</keyword>
<dbReference type="PANTHER" id="PTHR24113:SF12">
    <property type="entry name" value="RAN GTPASE-ACTIVATING PROTEIN 1"/>
    <property type="match status" value="1"/>
</dbReference>
<name>A0AAW2YVB4_9EUKA</name>
<dbReference type="GO" id="GO:0031267">
    <property type="term" value="F:small GTPase binding"/>
    <property type="evidence" value="ECO:0007669"/>
    <property type="project" value="TreeGrafter"/>
</dbReference>
<dbReference type="InterPro" id="IPR027038">
    <property type="entry name" value="RanGap"/>
</dbReference>
<gene>
    <name evidence="5" type="ORF">AKO1_004084</name>
</gene>
<evidence type="ECO:0000256" key="3">
    <source>
        <dbReference type="ARBA" id="ARBA00022737"/>
    </source>
</evidence>
<dbReference type="PROSITE" id="PS51450">
    <property type="entry name" value="LRR"/>
    <property type="match status" value="1"/>
</dbReference>
<dbReference type="GO" id="GO:0005829">
    <property type="term" value="C:cytosol"/>
    <property type="evidence" value="ECO:0007669"/>
    <property type="project" value="TreeGrafter"/>
</dbReference>
<dbReference type="Pfam" id="PF13516">
    <property type="entry name" value="LRR_6"/>
    <property type="match status" value="2"/>
</dbReference>
<dbReference type="AlphaFoldDB" id="A0AAW2YVB4"/>
<accession>A0AAW2YVB4</accession>
<organism evidence="5 6">
    <name type="scientific">Acrasis kona</name>
    <dbReference type="NCBI Taxonomy" id="1008807"/>
    <lineage>
        <taxon>Eukaryota</taxon>
        <taxon>Discoba</taxon>
        <taxon>Heterolobosea</taxon>
        <taxon>Tetramitia</taxon>
        <taxon>Eutetramitia</taxon>
        <taxon>Acrasidae</taxon>
        <taxon>Acrasis</taxon>
    </lineage>
</organism>
<dbReference type="SUPFAM" id="SSF52047">
    <property type="entry name" value="RNI-like"/>
    <property type="match status" value="1"/>
</dbReference>
<evidence type="ECO:0000256" key="1">
    <source>
        <dbReference type="ARBA" id="ARBA00022468"/>
    </source>
</evidence>
<dbReference type="SMART" id="SM00368">
    <property type="entry name" value="LRR_RI"/>
    <property type="match status" value="4"/>
</dbReference>
<keyword evidence="1" id="KW-0343">GTPase activation</keyword>
<dbReference type="Gene3D" id="3.80.10.10">
    <property type="entry name" value="Ribonuclease Inhibitor"/>
    <property type="match status" value="2"/>
</dbReference>
<proteinExistence type="predicted"/>
<keyword evidence="2" id="KW-0433">Leucine-rich repeat</keyword>
<keyword evidence="6" id="KW-1185">Reference proteome</keyword>
<dbReference type="GO" id="GO:0048471">
    <property type="term" value="C:perinuclear region of cytoplasm"/>
    <property type="evidence" value="ECO:0007669"/>
    <property type="project" value="TreeGrafter"/>
</dbReference>